<accession>A0A6J8D913</accession>
<evidence type="ECO:0000313" key="4">
    <source>
        <dbReference type="Proteomes" id="UP000507470"/>
    </source>
</evidence>
<evidence type="ECO:0000259" key="2">
    <source>
        <dbReference type="Pfam" id="PF00078"/>
    </source>
</evidence>
<gene>
    <name evidence="3" type="ORF">MCOR_38238</name>
</gene>
<keyword evidence="4" id="KW-1185">Reference proteome</keyword>
<evidence type="ECO:0000256" key="1">
    <source>
        <dbReference type="SAM" id="Coils"/>
    </source>
</evidence>
<proteinExistence type="predicted"/>
<protein>
    <recommendedName>
        <fullName evidence="2">Reverse transcriptase domain-containing protein</fullName>
    </recommendedName>
</protein>
<organism evidence="3 4">
    <name type="scientific">Mytilus coruscus</name>
    <name type="common">Sea mussel</name>
    <dbReference type="NCBI Taxonomy" id="42192"/>
    <lineage>
        <taxon>Eukaryota</taxon>
        <taxon>Metazoa</taxon>
        <taxon>Spiralia</taxon>
        <taxon>Lophotrochozoa</taxon>
        <taxon>Mollusca</taxon>
        <taxon>Bivalvia</taxon>
        <taxon>Autobranchia</taxon>
        <taxon>Pteriomorphia</taxon>
        <taxon>Mytilida</taxon>
        <taxon>Mytiloidea</taxon>
        <taxon>Mytilidae</taxon>
        <taxon>Mytilinae</taxon>
        <taxon>Mytilus</taxon>
    </lineage>
</organism>
<name>A0A6J8D913_MYTCO</name>
<keyword evidence="1" id="KW-0175">Coiled coil</keyword>
<sequence length="505" mass="58541">MSTIIYAMGKGRFGVEEQKKGRSQAMKENRRVSEIAKLRKDQHNLTKCFKKAELHEQKALKELKDVNRERIQTLRRAENLRKNRRERARKRSQFTANPFGFVKKLLGDKRSGRLDCQKEEFEQYLRDTHSDPDREQELGDQHRLISPDEPTVEFDMSEPKLHEVMSTLKRREQHQHLDQTVFHTAFIRTAQTYQTYQSDIWRRYRLPDEWLKSDGCFIPKEEDSKELKQFRTISLLNVEGKNNYIDTSVQKGGVPGVPGCLEQTSVLTKIIKEAKENKGDLTVLWLDLANAYGSIPHKLVDLTLEKYHILGKVREMLQHYFDNFIMRFTVADYTTAWQRLEVGLVTGCTISVVLFSAAMNMLVKSAEKMSRGPVMSSGVSQPPTRAFMDYMTITAKSVLEGKWMLQDLGELIDWARMKFKPSKSRSLILKKGKVQDRKIRIGGDIIPTIMEKPVKSLGEWFRDSLNDRESVDEMVSQAGKWMDIIDKSGLPGKYKAWCYQHGILP</sequence>
<reference evidence="3 4" key="1">
    <citation type="submission" date="2020-06" db="EMBL/GenBank/DDBJ databases">
        <authorList>
            <person name="Li R."/>
            <person name="Bekaert M."/>
        </authorList>
    </citation>
    <scope>NUCLEOTIDE SEQUENCE [LARGE SCALE GENOMIC DNA]</scope>
    <source>
        <strain evidence="4">wild</strain>
    </source>
</reference>
<feature type="coiled-coil region" evidence="1">
    <location>
        <begin position="49"/>
        <end position="83"/>
    </location>
</feature>
<evidence type="ECO:0000313" key="3">
    <source>
        <dbReference type="EMBL" id="CAC5404456.1"/>
    </source>
</evidence>
<dbReference type="AlphaFoldDB" id="A0A6J8D913"/>
<dbReference type="InterPro" id="IPR000477">
    <property type="entry name" value="RT_dom"/>
</dbReference>
<dbReference type="EMBL" id="CACVKT020006952">
    <property type="protein sequence ID" value="CAC5404456.1"/>
    <property type="molecule type" value="Genomic_DNA"/>
</dbReference>
<feature type="domain" description="Reverse transcriptase" evidence="2">
    <location>
        <begin position="218"/>
        <end position="435"/>
    </location>
</feature>
<dbReference type="PANTHER" id="PTHR19446">
    <property type="entry name" value="REVERSE TRANSCRIPTASES"/>
    <property type="match status" value="1"/>
</dbReference>
<dbReference type="CDD" id="cd01650">
    <property type="entry name" value="RT_nLTR_like"/>
    <property type="match status" value="1"/>
</dbReference>
<dbReference type="Pfam" id="PF00078">
    <property type="entry name" value="RVT_1"/>
    <property type="match status" value="1"/>
</dbReference>
<dbReference type="OrthoDB" id="447743at2759"/>
<dbReference type="Proteomes" id="UP000507470">
    <property type="component" value="Unassembled WGS sequence"/>
</dbReference>